<evidence type="ECO:0000256" key="2">
    <source>
        <dbReference type="ARBA" id="ARBA00022692"/>
    </source>
</evidence>
<sequence length="372" mass="42406">MHYLQPSQQKHVTRILLMIPVYSVSNLLAAIYYRKSIYFLLIGNAYAAFGLASFFNLLSSYIAPNLHEQKQYFRTVTPKKWNWPVPWLQKCTGGSERGLLRNPRSGLTWFNVIFFGVFQYCVVLMITSVAGVIAQAFDRYCSEAPIQPAFAHIWILAFNSVSAIVSSYCLSQYHDQNVHDVRQWKTNFQFFCINIVLYLSTYQNLLISILVKFGAFTATARFQTPDLNVSLPATLLCVEMAIISLLHLWAYPYRPYVKNETWTRLDGSEAGGEYKGGTFGVRALVDVLNWWDIVKAIGRAAKWMVVGRRSRQADVSYKLPTPYTEDDLSESTHRLQTFPSRGSGIGDQYDSGTDDIGLAPPAYRSQHYPEYI</sequence>
<proteinExistence type="predicted"/>
<evidence type="ECO:0000256" key="1">
    <source>
        <dbReference type="ARBA" id="ARBA00004141"/>
    </source>
</evidence>
<comment type="subcellular location">
    <subcellularLocation>
        <location evidence="1">Membrane</location>
        <topology evidence="1">Multi-pass membrane protein</topology>
    </subcellularLocation>
</comment>
<dbReference type="RefSeq" id="XP_018692471.1">
    <property type="nucleotide sequence ID" value="XM_018837911.1"/>
</dbReference>
<evidence type="ECO:0000256" key="3">
    <source>
        <dbReference type="ARBA" id="ARBA00022989"/>
    </source>
</evidence>
<feature type="transmembrane region" description="Helical" evidence="5">
    <location>
        <begin position="107"/>
        <end position="137"/>
    </location>
</feature>
<dbReference type="STRING" id="1367422.A0A178ZH22"/>
<keyword evidence="3 5" id="KW-1133">Transmembrane helix</keyword>
<comment type="caution">
    <text evidence="6">The sequence shown here is derived from an EMBL/GenBank/DDBJ whole genome shotgun (WGS) entry which is preliminary data.</text>
</comment>
<dbReference type="Proteomes" id="UP000078343">
    <property type="component" value="Unassembled WGS sequence"/>
</dbReference>
<keyword evidence="2 5" id="KW-0812">Transmembrane</keyword>
<dbReference type="InterPro" id="IPR005178">
    <property type="entry name" value="Ostalpha/TMEM184C"/>
</dbReference>
<keyword evidence="4 5" id="KW-0472">Membrane</keyword>
<feature type="transmembrane region" description="Helical" evidence="5">
    <location>
        <begin position="191"/>
        <end position="211"/>
    </location>
</feature>
<evidence type="ECO:0000313" key="6">
    <source>
        <dbReference type="EMBL" id="OAP59104.1"/>
    </source>
</evidence>
<dbReference type="GeneID" id="30010570"/>
<dbReference type="SMART" id="SM01417">
    <property type="entry name" value="Solute_trans_a"/>
    <property type="match status" value="1"/>
</dbReference>
<accession>A0A178ZH22</accession>
<evidence type="ECO:0000313" key="7">
    <source>
        <dbReference type="Proteomes" id="UP000078343"/>
    </source>
</evidence>
<dbReference type="AlphaFoldDB" id="A0A178ZH22"/>
<feature type="transmembrane region" description="Helical" evidence="5">
    <location>
        <begin position="149"/>
        <end position="170"/>
    </location>
</feature>
<gene>
    <name evidence="6" type="ORF">AYL99_06402</name>
</gene>
<name>A0A178ZH22_9EURO</name>
<keyword evidence="7" id="KW-1185">Reference proteome</keyword>
<feature type="transmembrane region" description="Helical" evidence="5">
    <location>
        <begin position="12"/>
        <end position="33"/>
    </location>
</feature>
<evidence type="ECO:0008006" key="8">
    <source>
        <dbReference type="Google" id="ProtNLM"/>
    </source>
</evidence>
<reference evidence="6 7" key="1">
    <citation type="submission" date="2016-04" db="EMBL/GenBank/DDBJ databases">
        <title>Draft genome of Fonsecaea erecta CBS 125763.</title>
        <authorList>
            <person name="Weiss V.A."/>
            <person name="Vicente V.A."/>
            <person name="Raittz R.T."/>
            <person name="Moreno L.F."/>
            <person name="De Souza E.M."/>
            <person name="Pedrosa F.O."/>
            <person name="Steffens M.B."/>
            <person name="Faoro H."/>
            <person name="Tadra-Sfeir M.Z."/>
            <person name="Najafzadeh M.J."/>
            <person name="Felipe M.S."/>
            <person name="Teixeira M."/>
            <person name="Sun J."/>
            <person name="Xi L."/>
            <person name="Gomes R."/>
            <person name="De Azevedo C.M."/>
            <person name="Salgado C.G."/>
            <person name="Da Silva M.B."/>
            <person name="Nascimento M.F."/>
            <person name="Queiroz-Telles F."/>
            <person name="Attili D.S."/>
            <person name="Gorbushina A."/>
        </authorList>
    </citation>
    <scope>NUCLEOTIDE SEQUENCE [LARGE SCALE GENOMIC DNA]</scope>
    <source>
        <strain evidence="6 7">CBS 125763</strain>
    </source>
</reference>
<feature type="transmembrane region" description="Helical" evidence="5">
    <location>
        <begin position="231"/>
        <end position="251"/>
    </location>
</feature>
<organism evidence="6 7">
    <name type="scientific">Fonsecaea erecta</name>
    <dbReference type="NCBI Taxonomy" id="1367422"/>
    <lineage>
        <taxon>Eukaryota</taxon>
        <taxon>Fungi</taxon>
        <taxon>Dikarya</taxon>
        <taxon>Ascomycota</taxon>
        <taxon>Pezizomycotina</taxon>
        <taxon>Eurotiomycetes</taxon>
        <taxon>Chaetothyriomycetidae</taxon>
        <taxon>Chaetothyriales</taxon>
        <taxon>Herpotrichiellaceae</taxon>
        <taxon>Fonsecaea</taxon>
    </lineage>
</organism>
<protein>
    <recommendedName>
        <fullName evidence="8">DUF300 domain protein</fullName>
    </recommendedName>
</protein>
<dbReference type="GO" id="GO:0016020">
    <property type="term" value="C:membrane"/>
    <property type="evidence" value="ECO:0007669"/>
    <property type="project" value="UniProtKB-SubCell"/>
</dbReference>
<dbReference type="PANTHER" id="PTHR23423">
    <property type="entry name" value="ORGANIC SOLUTE TRANSPORTER-RELATED"/>
    <property type="match status" value="1"/>
</dbReference>
<dbReference type="OrthoDB" id="5348404at2759"/>
<evidence type="ECO:0000256" key="5">
    <source>
        <dbReference type="SAM" id="Phobius"/>
    </source>
</evidence>
<feature type="transmembrane region" description="Helical" evidence="5">
    <location>
        <begin position="39"/>
        <end position="63"/>
    </location>
</feature>
<dbReference type="EMBL" id="LVYI01000005">
    <property type="protein sequence ID" value="OAP59104.1"/>
    <property type="molecule type" value="Genomic_DNA"/>
</dbReference>
<evidence type="ECO:0000256" key="4">
    <source>
        <dbReference type="ARBA" id="ARBA00023136"/>
    </source>
</evidence>
<dbReference type="Pfam" id="PF03619">
    <property type="entry name" value="Solute_trans_a"/>
    <property type="match status" value="1"/>
</dbReference>